<keyword evidence="2" id="KW-1185">Reference proteome</keyword>
<comment type="caution">
    <text evidence="1">The sequence shown here is derived from an EMBL/GenBank/DDBJ whole genome shotgun (WGS) entry which is preliminary data.</text>
</comment>
<accession>A0A6L5Y492</accession>
<dbReference type="SUPFAM" id="SSF51182">
    <property type="entry name" value="RmlC-like cupins"/>
    <property type="match status" value="1"/>
</dbReference>
<dbReference type="InterPro" id="IPR011051">
    <property type="entry name" value="RmlC_Cupin_sf"/>
</dbReference>
<sequence>MKTLITEKCVREFIEKGQKSICIDDNTLITPAARDMIRANGIELTEGCAPAAGCCTPAAPAAQTTSAAQPACEGDSLSSDMIYQVLKKLADQGLLDGFVNSLNAASGNAPYTAECENGLKLVRGQGIKMEVLDTGVPADYGKVMYQEIVGADDGASVASGFMTVDHCTFDYPVEIQETHYVVEGQMTITIDGKEHTAYPGDTFFIQKGQQVRFSSGDTFAKTFYATY</sequence>
<dbReference type="PANTHER" id="PTHR36169:SF1">
    <property type="entry name" value="ACETATE KINASE EUTQ"/>
    <property type="match status" value="1"/>
</dbReference>
<organism evidence="1 2">
    <name type="scientific">Hornefia butyriciproducens</name>
    <dbReference type="NCBI Taxonomy" id="2652293"/>
    <lineage>
        <taxon>Bacteria</taxon>
        <taxon>Bacillati</taxon>
        <taxon>Bacillota</taxon>
        <taxon>Clostridia</taxon>
        <taxon>Peptostreptococcales</taxon>
        <taxon>Anaerovoracaceae</taxon>
        <taxon>Hornefia</taxon>
    </lineage>
</organism>
<dbReference type="CDD" id="cd02228">
    <property type="entry name" value="cupin_EutQ"/>
    <property type="match status" value="1"/>
</dbReference>
<dbReference type="InterPro" id="IPR010424">
    <property type="entry name" value="EutQ"/>
</dbReference>
<dbReference type="GeneID" id="303114519"/>
<evidence type="ECO:0000313" key="1">
    <source>
        <dbReference type="EMBL" id="MST51526.1"/>
    </source>
</evidence>
<protein>
    <submittedName>
        <fullName evidence="1">Cupin domain-containing protein</fullName>
    </submittedName>
</protein>
<dbReference type="InterPro" id="IPR014710">
    <property type="entry name" value="RmlC-like_jellyroll"/>
</dbReference>
<evidence type="ECO:0000313" key="2">
    <source>
        <dbReference type="Proteomes" id="UP000474676"/>
    </source>
</evidence>
<name>A0A6L5Y492_9FIRM</name>
<dbReference type="PANTHER" id="PTHR36169">
    <property type="entry name" value="ETHANOLAMINE UTILIZATION PROTEIN EUTQ"/>
    <property type="match status" value="1"/>
</dbReference>
<dbReference type="Pfam" id="PF06249">
    <property type="entry name" value="EutQ"/>
    <property type="match status" value="1"/>
</dbReference>
<dbReference type="RefSeq" id="WP_154573995.1">
    <property type="nucleotide sequence ID" value="NZ_JAXFFR010000050.1"/>
</dbReference>
<dbReference type="Proteomes" id="UP000474676">
    <property type="component" value="Unassembled WGS sequence"/>
</dbReference>
<proteinExistence type="predicted"/>
<dbReference type="AlphaFoldDB" id="A0A6L5Y492"/>
<dbReference type="Gene3D" id="2.60.120.10">
    <property type="entry name" value="Jelly Rolls"/>
    <property type="match status" value="1"/>
</dbReference>
<dbReference type="EMBL" id="VUMZ01000003">
    <property type="protein sequence ID" value="MST51526.1"/>
    <property type="molecule type" value="Genomic_DNA"/>
</dbReference>
<gene>
    <name evidence="1" type="ORF">FYJ64_04205</name>
</gene>
<reference evidence="1 2" key="1">
    <citation type="submission" date="2019-08" db="EMBL/GenBank/DDBJ databases">
        <title>In-depth cultivation of the pig gut microbiome towards novel bacterial diversity and tailored functional studies.</title>
        <authorList>
            <person name="Wylensek D."/>
            <person name="Hitch T.C.A."/>
            <person name="Clavel T."/>
        </authorList>
    </citation>
    <scope>NUCLEOTIDE SEQUENCE [LARGE SCALE GENOMIC DNA]</scope>
    <source>
        <strain evidence="1 2">WCA-MUC-591-APC-3H</strain>
    </source>
</reference>